<sequence>MDDKYEQQGQAWEPPTPRSSFVPLPTATTLPVDHLVLLPPPFLPHDSPTHQSNGPTASGSTAHAGTPARPRLPSLGESFDSLPVSPAPAPAPAPPAYDADDADWLPASSLAKRPRRSAAIVAARNIPRQPSPFDLEDDGGGDADDVESPSASPPPGSGAAAGGRSAGAASKRKVSHSLIERRRREKINDCLATLRETVPSLKEEGEKKIARAKERGRKRGRGDEAGERGGLHKLEILQGTIGYIEQLRSRIAALEQAATQSPPTASSTSSPRPAATAPASASQPKGAGKGTLSDWLIDKYELETVVVGQLLRNEIIKGSQLGLTAERTMKAGGLLQDELNWILDGFPRKASQAVLLDELLGKTGDHLNFVASLKVPDSVIIERIEDRFIHLPSGRTYNLKFNPPQVAGKDDVTGEPLSQRPDDNPDTVRKRLAAFHHENDPLLSHYDGAMFAFEGKTSKEIWPHLEQALLDKFPDLPLRQTPAS</sequence>
<dbReference type="InterPro" id="IPR027417">
    <property type="entry name" value="P-loop_NTPase"/>
</dbReference>
<dbReference type="InterPro" id="IPR000850">
    <property type="entry name" value="Adenylat/UMP-CMP_kin"/>
</dbReference>
<dbReference type="Pfam" id="PF00010">
    <property type="entry name" value="HLH"/>
    <property type="match status" value="1"/>
</dbReference>
<dbReference type="AlphaFoldDB" id="A0AAV5GHX5"/>
<feature type="region of interest" description="Disordered" evidence="5">
    <location>
        <begin position="121"/>
        <end position="180"/>
    </location>
</feature>
<dbReference type="Gene3D" id="3.40.50.300">
    <property type="entry name" value="P-loop containing nucleotide triphosphate hydrolases"/>
    <property type="match status" value="1"/>
</dbReference>
<protein>
    <recommendedName>
        <fullName evidence="6">BHLH domain-containing protein</fullName>
    </recommendedName>
</protein>
<dbReference type="GO" id="GO:0005524">
    <property type="term" value="F:ATP binding"/>
    <property type="evidence" value="ECO:0007669"/>
    <property type="project" value="InterPro"/>
</dbReference>
<dbReference type="SUPFAM" id="SSF47459">
    <property type="entry name" value="HLH, helix-loop-helix DNA-binding domain"/>
    <property type="match status" value="1"/>
</dbReference>
<dbReference type="Proteomes" id="UP001342314">
    <property type="component" value="Unassembled WGS sequence"/>
</dbReference>
<keyword evidence="3 4" id="KW-0418">Kinase</keyword>
<dbReference type="PROSITE" id="PS00113">
    <property type="entry name" value="ADENYLATE_KINASE"/>
    <property type="match status" value="1"/>
</dbReference>
<feature type="region of interest" description="Disordered" evidence="5">
    <location>
        <begin position="402"/>
        <end position="426"/>
    </location>
</feature>
<feature type="domain" description="BHLH" evidence="6">
    <location>
        <begin position="171"/>
        <end position="247"/>
    </location>
</feature>
<feature type="compositionally biased region" description="Acidic residues" evidence="5">
    <location>
        <begin position="134"/>
        <end position="147"/>
    </location>
</feature>
<evidence type="ECO:0000256" key="4">
    <source>
        <dbReference type="RuleBase" id="RU003330"/>
    </source>
</evidence>
<dbReference type="InterPro" id="IPR011598">
    <property type="entry name" value="bHLH_dom"/>
</dbReference>
<name>A0AAV5GHX5_9BASI</name>
<keyword evidence="8" id="KW-1185">Reference proteome</keyword>
<keyword evidence="1 4" id="KW-0808">Transferase</keyword>
<evidence type="ECO:0000256" key="5">
    <source>
        <dbReference type="SAM" id="MobiDB-lite"/>
    </source>
</evidence>
<dbReference type="SMART" id="SM00353">
    <property type="entry name" value="HLH"/>
    <property type="match status" value="1"/>
</dbReference>
<dbReference type="InterPro" id="IPR036638">
    <property type="entry name" value="HLH_DNA-bd_sf"/>
</dbReference>
<feature type="compositionally biased region" description="Polar residues" evidence="5">
    <location>
        <begin position="49"/>
        <end position="63"/>
    </location>
</feature>
<dbReference type="GO" id="GO:0004017">
    <property type="term" value="F:AMP kinase activity"/>
    <property type="evidence" value="ECO:0007669"/>
    <property type="project" value="InterPro"/>
</dbReference>
<feature type="region of interest" description="Disordered" evidence="5">
    <location>
        <begin position="1"/>
        <end position="102"/>
    </location>
</feature>
<evidence type="ECO:0000313" key="7">
    <source>
        <dbReference type="EMBL" id="GJN88804.1"/>
    </source>
</evidence>
<evidence type="ECO:0000256" key="2">
    <source>
        <dbReference type="ARBA" id="ARBA00022741"/>
    </source>
</evidence>
<dbReference type="PROSITE" id="PS50888">
    <property type="entry name" value="BHLH"/>
    <property type="match status" value="1"/>
</dbReference>
<dbReference type="PRINTS" id="PR00094">
    <property type="entry name" value="ADENYLTKNASE"/>
</dbReference>
<dbReference type="Pfam" id="PF05191">
    <property type="entry name" value="ADK_lid"/>
    <property type="match status" value="1"/>
</dbReference>
<evidence type="ECO:0000259" key="6">
    <source>
        <dbReference type="PROSITE" id="PS50888"/>
    </source>
</evidence>
<dbReference type="EMBL" id="BQKY01000003">
    <property type="protein sequence ID" value="GJN88804.1"/>
    <property type="molecule type" value="Genomic_DNA"/>
</dbReference>
<organism evidence="7 8">
    <name type="scientific">Rhodotorula paludigena</name>
    <dbReference type="NCBI Taxonomy" id="86838"/>
    <lineage>
        <taxon>Eukaryota</taxon>
        <taxon>Fungi</taxon>
        <taxon>Dikarya</taxon>
        <taxon>Basidiomycota</taxon>
        <taxon>Pucciniomycotina</taxon>
        <taxon>Microbotryomycetes</taxon>
        <taxon>Sporidiobolales</taxon>
        <taxon>Sporidiobolaceae</taxon>
        <taxon>Rhodotorula</taxon>
    </lineage>
</organism>
<dbReference type="HAMAP" id="MF_00235">
    <property type="entry name" value="Adenylate_kinase_Adk"/>
    <property type="match status" value="1"/>
</dbReference>
<evidence type="ECO:0000256" key="1">
    <source>
        <dbReference type="ARBA" id="ARBA00022679"/>
    </source>
</evidence>
<feature type="compositionally biased region" description="Basic and acidic residues" evidence="5">
    <location>
        <begin position="204"/>
        <end position="213"/>
    </location>
</feature>
<proteinExistence type="inferred from homology"/>
<feature type="compositionally biased region" description="Low complexity" evidence="5">
    <location>
        <begin position="256"/>
        <end position="284"/>
    </location>
</feature>
<dbReference type="PANTHER" id="PTHR23359">
    <property type="entry name" value="NUCLEOTIDE KINASE"/>
    <property type="match status" value="1"/>
</dbReference>
<evidence type="ECO:0000256" key="3">
    <source>
        <dbReference type="ARBA" id="ARBA00022777"/>
    </source>
</evidence>
<feature type="compositionally biased region" description="Pro residues" evidence="5">
    <location>
        <begin position="85"/>
        <end position="95"/>
    </location>
</feature>
<reference evidence="7 8" key="1">
    <citation type="submission" date="2021-12" db="EMBL/GenBank/DDBJ databases">
        <title>High titer production of polyol ester of fatty acids by Rhodotorula paludigena BS15 towards product separation-free biomass refinery.</title>
        <authorList>
            <person name="Mano J."/>
            <person name="Ono H."/>
            <person name="Tanaka T."/>
            <person name="Naito K."/>
            <person name="Sushida H."/>
            <person name="Ike M."/>
            <person name="Tokuyasu K."/>
            <person name="Kitaoka M."/>
        </authorList>
    </citation>
    <scope>NUCLEOTIDE SEQUENCE [LARGE SCALE GENOMIC DNA]</scope>
    <source>
        <strain evidence="7 8">BS15</strain>
    </source>
</reference>
<dbReference type="Pfam" id="PF00406">
    <property type="entry name" value="ADK"/>
    <property type="match status" value="1"/>
</dbReference>
<dbReference type="InterPro" id="IPR033690">
    <property type="entry name" value="Adenylat_kinase_CS"/>
</dbReference>
<dbReference type="Gene3D" id="4.10.280.10">
    <property type="entry name" value="Helix-loop-helix DNA-binding domain"/>
    <property type="match status" value="1"/>
</dbReference>
<comment type="caution">
    <text evidence="7">The sequence shown here is derived from an EMBL/GenBank/DDBJ whole genome shotgun (WGS) entry which is preliminary data.</text>
</comment>
<keyword evidence="2" id="KW-0547">Nucleotide-binding</keyword>
<dbReference type="CDD" id="cd01428">
    <property type="entry name" value="ADK"/>
    <property type="match status" value="1"/>
</dbReference>
<comment type="similarity">
    <text evidence="4">Belongs to the adenylate kinase family.</text>
</comment>
<accession>A0AAV5GHX5</accession>
<dbReference type="InterPro" id="IPR007862">
    <property type="entry name" value="Adenylate_kinase_lid-dom"/>
</dbReference>
<gene>
    <name evidence="7" type="ORF">Rhopal_001774-T1</name>
</gene>
<evidence type="ECO:0000313" key="8">
    <source>
        <dbReference type="Proteomes" id="UP001342314"/>
    </source>
</evidence>
<feature type="region of interest" description="Disordered" evidence="5">
    <location>
        <begin position="204"/>
        <end position="227"/>
    </location>
</feature>
<dbReference type="SUPFAM" id="SSF52540">
    <property type="entry name" value="P-loop containing nucleoside triphosphate hydrolases"/>
    <property type="match status" value="1"/>
</dbReference>
<feature type="region of interest" description="Disordered" evidence="5">
    <location>
        <begin position="255"/>
        <end position="288"/>
    </location>
</feature>
<dbReference type="GO" id="GO:0046983">
    <property type="term" value="F:protein dimerization activity"/>
    <property type="evidence" value="ECO:0007669"/>
    <property type="project" value="InterPro"/>
</dbReference>